<dbReference type="Pfam" id="PF13577">
    <property type="entry name" value="SnoaL_4"/>
    <property type="match status" value="1"/>
</dbReference>
<evidence type="ECO:0000313" key="3">
    <source>
        <dbReference type="EMBL" id="WTY97795.1"/>
    </source>
</evidence>
<evidence type="ECO:0000256" key="1">
    <source>
        <dbReference type="SAM" id="Coils"/>
    </source>
</evidence>
<dbReference type="AlphaFoldDB" id="A0AAU3H112"/>
<dbReference type="InterPro" id="IPR032710">
    <property type="entry name" value="NTF2-like_dom_sf"/>
</dbReference>
<dbReference type="Gene3D" id="3.10.450.50">
    <property type="match status" value="1"/>
</dbReference>
<dbReference type="EMBL" id="CP109535">
    <property type="protein sequence ID" value="WTY97795.1"/>
    <property type="molecule type" value="Genomic_DNA"/>
</dbReference>
<proteinExistence type="predicted"/>
<keyword evidence="1" id="KW-0175">Coiled coil</keyword>
<protein>
    <submittedName>
        <fullName evidence="3">Nuclear transport factor 2 family protein</fullName>
    </submittedName>
</protein>
<gene>
    <name evidence="3" type="ORF">OG626_24365</name>
</gene>
<dbReference type="SUPFAM" id="SSF54427">
    <property type="entry name" value="NTF2-like"/>
    <property type="match status" value="1"/>
</dbReference>
<name>A0AAU3H112_9ACTN</name>
<organism evidence="3">
    <name type="scientific">Streptomyces sp. NBC_01401</name>
    <dbReference type="NCBI Taxonomy" id="2903854"/>
    <lineage>
        <taxon>Bacteria</taxon>
        <taxon>Bacillati</taxon>
        <taxon>Actinomycetota</taxon>
        <taxon>Actinomycetes</taxon>
        <taxon>Kitasatosporales</taxon>
        <taxon>Streptomycetaceae</taxon>
        <taxon>Streptomyces</taxon>
    </lineage>
</organism>
<accession>A0AAU3H112</accession>
<feature type="coiled-coil region" evidence="1">
    <location>
        <begin position="4"/>
        <end position="31"/>
    </location>
</feature>
<sequence length="169" mass="19609">MSNTTDLARTVAQLTERVEELESIRALERLRTEFHRCLNNAEWKALGALFADDAVLDYGEFGQAHGSTGVTDFYSALPEKILEFQRGASEINFKNFIQGHQVEVTGKDSARGVSFFEEKIRFDRASEIHHSTGQFTDTYVRRGGRWYFALVELDHYWVVPNNDDWRWPW</sequence>
<dbReference type="InterPro" id="IPR037401">
    <property type="entry name" value="SnoaL-like"/>
</dbReference>
<feature type="domain" description="SnoaL-like" evidence="2">
    <location>
        <begin position="19"/>
        <end position="149"/>
    </location>
</feature>
<reference evidence="3" key="1">
    <citation type="submission" date="2022-10" db="EMBL/GenBank/DDBJ databases">
        <title>The complete genomes of actinobacterial strains from the NBC collection.</title>
        <authorList>
            <person name="Joergensen T.S."/>
            <person name="Alvarez Arevalo M."/>
            <person name="Sterndorff E.B."/>
            <person name="Faurdal D."/>
            <person name="Vuksanovic O."/>
            <person name="Mourched A.-S."/>
            <person name="Charusanti P."/>
            <person name="Shaw S."/>
            <person name="Blin K."/>
            <person name="Weber T."/>
        </authorList>
    </citation>
    <scope>NUCLEOTIDE SEQUENCE</scope>
    <source>
        <strain evidence="3">NBC_01401</strain>
    </source>
</reference>
<evidence type="ECO:0000259" key="2">
    <source>
        <dbReference type="Pfam" id="PF13577"/>
    </source>
</evidence>